<feature type="compositionally biased region" description="Polar residues" evidence="6">
    <location>
        <begin position="102"/>
        <end position="113"/>
    </location>
</feature>
<dbReference type="Pfam" id="PF00270">
    <property type="entry name" value="DEAD"/>
    <property type="match status" value="1"/>
</dbReference>
<evidence type="ECO:0000313" key="9">
    <source>
        <dbReference type="EMBL" id="CEG46687.1"/>
    </source>
</evidence>
<dbReference type="InterPro" id="IPR011545">
    <property type="entry name" value="DEAD/DEAH_box_helicase_dom"/>
</dbReference>
<feature type="region of interest" description="Disordered" evidence="6">
    <location>
        <begin position="82"/>
        <end position="113"/>
    </location>
</feature>
<dbReference type="InterPro" id="IPR014001">
    <property type="entry name" value="Helicase_ATP-bd"/>
</dbReference>
<name>A0A0P1AW94_PLAHL</name>
<evidence type="ECO:0000256" key="1">
    <source>
        <dbReference type="ARBA" id="ARBA00005446"/>
    </source>
</evidence>
<dbReference type="EMBL" id="CCYD01002151">
    <property type="protein sequence ID" value="CEG46687.1"/>
    <property type="molecule type" value="Genomic_DNA"/>
</dbReference>
<evidence type="ECO:0000256" key="3">
    <source>
        <dbReference type="ARBA" id="ARBA00022771"/>
    </source>
</evidence>
<dbReference type="PANTHER" id="PTHR13710:SF108">
    <property type="entry name" value="ATP-DEPENDENT DNA HELICASE Q4"/>
    <property type="match status" value="1"/>
</dbReference>
<dbReference type="GO" id="GO:0005694">
    <property type="term" value="C:chromosome"/>
    <property type="evidence" value="ECO:0007669"/>
    <property type="project" value="TreeGrafter"/>
</dbReference>
<feature type="domain" description="GRF-type" evidence="8">
    <location>
        <begin position="392"/>
        <end position="435"/>
    </location>
</feature>
<dbReference type="OrthoDB" id="75161at2759"/>
<dbReference type="InterPro" id="IPR027417">
    <property type="entry name" value="P-loop_NTPase"/>
</dbReference>
<reference evidence="10" key="1">
    <citation type="submission" date="2014-09" db="EMBL/GenBank/DDBJ databases">
        <authorList>
            <person name="Sharma Rahul"/>
            <person name="Thines Marco"/>
        </authorList>
    </citation>
    <scope>NUCLEOTIDE SEQUENCE [LARGE SCALE GENOMIC DNA]</scope>
</reference>
<evidence type="ECO:0000256" key="4">
    <source>
        <dbReference type="ARBA" id="ARBA00022833"/>
    </source>
</evidence>
<dbReference type="Gene3D" id="3.40.50.300">
    <property type="entry name" value="P-loop containing nucleotide triphosphate hydrolases"/>
    <property type="match status" value="3"/>
</dbReference>
<evidence type="ECO:0000259" key="7">
    <source>
        <dbReference type="PROSITE" id="PS51192"/>
    </source>
</evidence>
<proteinExistence type="inferred from homology"/>
<keyword evidence="2" id="KW-0479">Metal-binding</keyword>
<evidence type="ECO:0000256" key="2">
    <source>
        <dbReference type="ARBA" id="ARBA00022723"/>
    </source>
</evidence>
<dbReference type="GO" id="GO:0005634">
    <property type="term" value="C:nucleus"/>
    <property type="evidence" value="ECO:0007669"/>
    <property type="project" value="TreeGrafter"/>
</dbReference>
<dbReference type="InterPro" id="IPR010666">
    <property type="entry name" value="Znf_GRF"/>
</dbReference>
<feature type="compositionally biased region" description="Basic and acidic residues" evidence="6">
    <location>
        <begin position="311"/>
        <end position="322"/>
    </location>
</feature>
<dbReference type="PANTHER" id="PTHR13710">
    <property type="entry name" value="DNA HELICASE RECQ FAMILY MEMBER"/>
    <property type="match status" value="1"/>
</dbReference>
<dbReference type="SMART" id="SM00487">
    <property type="entry name" value="DEXDc"/>
    <property type="match status" value="1"/>
</dbReference>
<dbReference type="GO" id="GO:0043138">
    <property type="term" value="F:3'-5' DNA helicase activity"/>
    <property type="evidence" value="ECO:0007669"/>
    <property type="project" value="TreeGrafter"/>
</dbReference>
<dbReference type="OMA" id="HVHEAAQ"/>
<evidence type="ECO:0000259" key="8">
    <source>
        <dbReference type="PROSITE" id="PS51999"/>
    </source>
</evidence>
<dbReference type="AlphaFoldDB" id="A0A0P1AW94"/>
<keyword evidence="3 5" id="KW-0863">Zinc-finger</keyword>
<dbReference type="STRING" id="4781.A0A0P1AW94"/>
<feature type="compositionally biased region" description="Polar residues" evidence="6">
    <location>
        <begin position="20"/>
        <end position="37"/>
    </location>
</feature>
<feature type="compositionally biased region" description="Basic residues" evidence="6">
    <location>
        <begin position="295"/>
        <end position="304"/>
    </location>
</feature>
<protein>
    <submittedName>
        <fullName evidence="9">Atp-dependent dna</fullName>
    </submittedName>
</protein>
<dbReference type="RefSeq" id="XP_024583056.1">
    <property type="nucleotide sequence ID" value="XM_024717571.1"/>
</dbReference>
<dbReference type="PROSITE" id="PS51999">
    <property type="entry name" value="ZF_GRF"/>
    <property type="match status" value="1"/>
</dbReference>
<dbReference type="GO" id="GO:0003676">
    <property type="term" value="F:nucleic acid binding"/>
    <property type="evidence" value="ECO:0007669"/>
    <property type="project" value="InterPro"/>
</dbReference>
<keyword evidence="10" id="KW-1185">Reference proteome</keyword>
<dbReference type="Pfam" id="PF06839">
    <property type="entry name" value="Zn_ribbon_GRF"/>
    <property type="match status" value="1"/>
</dbReference>
<dbReference type="PROSITE" id="PS51192">
    <property type="entry name" value="HELICASE_ATP_BIND_1"/>
    <property type="match status" value="1"/>
</dbReference>
<dbReference type="SUPFAM" id="SSF52540">
    <property type="entry name" value="P-loop containing nucleoside triphosphate hydrolases"/>
    <property type="match status" value="1"/>
</dbReference>
<feature type="region of interest" description="Disordered" evidence="6">
    <location>
        <begin position="295"/>
        <end position="323"/>
    </location>
</feature>
<comment type="similarity">
    <text evidence="1">Belongs to the helicase family. RecQ subfamily.</text>
</comment>
<dbReference type="Proteomes" id="UP000054928">
    <property type="component" value="Unassembled WGS sequence"/>
</dbReference>
<feature type="region of interest" description="Disordered" evidence="6">
    <location>
        <begin position="1"/>
        <end position="46"/>
    </location>
</feature>
<feature type="domain" description="Helicase ATP-binding" evidence="7">
    <location>
        <begin position="498"/>
        <end position="673"/>
    </location>
</feature>
<accession>A0A0P1AW94</accession>
<dbReference type="GO" id="GO:0008270">
    <property type="term" value="F:zinc ion binding"/>
    <property type="evidence" value="ECO:0007669"/>
    <property type="project" value="UniProtKB-KW"/>
</dbReference>
<evidence type="ECO:0000256" key="5">
    <source>
        <dbReference type="PROSITE-ProRule" id="PRU01343"/>
    </source>
</evidence>
<dbReference type="GO" id="GO:0009378">
    <property type="term" value="F:four-way junction helicase activity"/>
    <property type="evidence" value="ECO:0007669"/>
    <property type="project" value="TreeGrafter"/>
</dbReference>
<dbReference type="GO" id="GO:0000724">
    <property type="term" value="P:double-strand break repair via homologous recombination"/>
    <property type="evidence" value="ECO:0007669"/>
    <property type="project" value="TreeGrafter"/>
</dbReference>
<keyword evidence="4" id="KW-0862">Zinc</keyword>
<evidence type="ECO:0000256" key="6">
    <source>
        <dbReference type="SAM" id="MobiDB-lite"/>
    </source>
</evidence>
<organism evidence="9 10">
    <name type="scientific">Plasmopara halstedii</name>
    <name type="common">Downy mildew of sunflower</name>
    <dbReference type="NCBI Taxonomy" id="4781"/>
    <lineage>
        <taxon>Eukaryota</taxon>
        <taxon>Sar</taxon>
        <taxon>Stramenopiles</taxon>
        <taxon>Oomycota</taxon>
        <taxon>Peronosporomycetes</taxon>
        <taxon>Peronosporales</taxon>
        <taxon>Peronosporaceae</taxon>
        <taxon>Plasmopara</taxon>
    </lineage>
</organism>
<dbReference type="GO" id="GO:0005524">
    <property type="term" value="F:ATP binding"/>
    <property type="evidence" value="ECO:0007669"/>
    <property type="project" value="InterPro"/>
</dbReference>
<dbReference type="GO" id="GO:0005737">
    <property type="term" value="C:cytoplasm"/>
    <property type="evidence" value="ECO:0007669"/>
    <property type="project" value="TreeGrafter"/>
</dbReference>
<dbReference type="GeneID" id="36398348"/>
<sequence>MWPRRQRQPSRCLSAEDSGSVASTTPSIAETSHTAPSHSKALFSPRGNATYESDYKIKPQKSFNSSTDDTAWMLRALKKKKRKAKSTTKINAESSQDAEDSVNLSMQSSRDVQKPDSINLTMSLQERQQRWRIGASKTPHNEAIEQAKKEEQDRQITSFDLVFQEVFGTKHAKPKGNIVAETQSNFNGADLSCMKLNNNVDSNQENGEQTDEKIIRGNGKRKITEQKDKNVWGFATDDNSALNLNDFDIPEESFDVGAGGVIAAKNLAKFERWKTENAQREVSTNFVRLNMRKRFKGSSGHARKQPTYLRPRSEDSLNKETGDNLSKGIAPFVDANGYQQQKKNKSLLADASVDFIEECLEALAKAEKMREGTRDDQSDLLQIGGPVDHPRCHHALICQIVEVKKKNKNHGRRFYACSLGMNEGRCDYFLWEDDHVPLALQTLFTASSADVSAAEARPIECVPLDLKSSENELRDAMVTNLRLVFGHAEFRPGQLWAISRVLRRNDTLLVLPTGAGKSLCYQFPALFLPGLTLVISPLIALMNDQYESLPAPLKARGVCLSSSSESGSSKAKYAAFVRDLLAGKLSIIFLSPEKALSAGMQALLALPSIRARLALVCVDEAHCISEWSHHFRPSYLRLADIFCHAQCVLCVTATASKRVVRDVLNQLRSRRRSHPSVGESEDTMVYQMPWQRCNLALEVRSVNSNDERLRHLVHILPELSKGVSQGTGGGVIVYVHQQRQTEELAALLREQLPSSWRSAGKIMAFHAGMAPEAKEKVRMGFARVIHFHMPSSIEAYVQQIGRAGRDGKAARALLYLVAEDAINFRSLLFSTALHRDQLRRLLSLVFQRHESRESVVAVKYSCQQAGEELALVSLERDWLERYLDLKAATIETFLTLLALETQCNRADKAGNMHVVVQPLSMIQCTVQLLDAQVNKLASHSCIKRLLEAIRSKKMPHARLTHRKDGYLSSWTLDFHVHEAAQWYAQPSSGQKIQTSSKVQQNGEANDVAVVAASNARRMLQDLRVAQQTGQIQRLTLSRPAYQIQVSGQIKLTDDMKDEAIERWTTVLYAKHEKLESRQLVRLAHLYAALHAASLPSSTSTEKHVDKDLDDKAQYLAVKLTQYFENDNDIHADEDEELLQKLLRPLSASLIECIERDTRSLVQEGLSGVYLTDEGTPKNNEEIKWTSYAVAKVFHGLTTPLFPARQWRDHLCWRKYTDVAFERIVIIAHKVLMEDHRLTIRD</sequence>
<evidence type="ECO:0000313" key="10">
    <source>
        <dbReference type="Proteomes" id="UP000054928"/>
    </source>
</evidence>